<dbReference type="EMBL" id="AALEDS010000010">
    <property type="protein sequence ID" value="ECY6544810.1"/>
    <property type="molecule type" value="Genomic_DNA"/>
</dbReference>
<protein>
    <submittedName>
        <fullName evidence="2">Uncharacterized protein</fullName>
    </submittedName>
</protein>
<name>A0A464UIE9_LISMN</name>
<dbReference type="Proteomes" id="UP000376505">
    <property type="component" value="Unassembled WGS sequence"/>
</dbReference>
<gene>
    <name evidence="1" type="ORF">EXZ73_03980</name>
    <name evidence="2" type="ORF">F6436_10735</name>
    <name evidence="3" type="ORF">GJW51_10690</name>
</gene>
<organism evidence="2 4">
    <name type="scientific">Listeria monocytogenes</name>
    <dbReference type="NCBI Taxonomy" id="1639"/>
    <lineage>
        <taxon>Bacteria</taxon>
        <taxon>Bacillati</taxon>
        <taxon>Bacillota</taxon>
        <taxon>Bacilli</taxon>
        <taxon>Bacillales</taxon>
        <taxon>Listeriaceae</taxon>
        <taxon>Listeria</taxon>
    </lineage>
</organism>
<sequence>MIIANNRLKKVIDKIDFAAKNNRMMLPDKLDTETLATIYAEIEARNSKIKRLEKMAGITESEADLIQIPNKNTDFVHCNVGTFGFDKGQQYEVVKVNKKRGTFILLDNNGKKEEFSFLAIINESFSVSKKRNDKGVSS</sequence>
<evidence type="ECO:0000313" key="5">
    <source>
        <dbReference type="Proteomes" id="UP000376505"/>
    </source>
</evidence>
<reference evidence="1 5" key="1">
    <citation type="submission" date="2019-02" db="EMBL/GenBank/DDBJ databases">
        <authorList>
            <consortium name="GenomeTrakr: Next Generation Sequencing Network for Food Pathogen Tracability"/>
        </authorList>
    </citation>
    <scope>NUCLEOTIDE SEQUENCE [LARGE SCALE GENOMIC DNA]</scope>
    <source>
        <strain evidence="1 5">FSIS31901579</strain>
        <strain evidence="3 6">OSF101448</strain>
    </source>
</reference>
<dbReference type="Proteomes" id="UP000467347">
    <property type="component" value="Unassembled WGS sequence"/>
</dbReference>
<accession>A0A464UIE9</accession>
<comment type="caution">
    <text evidence="2">The sequence shown here is derived from an EMBL/GenBank/DDBJ whole genome shotgun (WGS) entry which is preliminary data.</text>
</comment>
<evidence type="ECO:0000313" key="3">
    <source>
        <dbReference type="EMBL" id="EDN9837123.1"/>
    </source>
</evidence>
<dbReference type="RefSeq" id="WP_070296051.1">
    <property type="nucleotide sequence ID" value="NZ_MKOS01000034.1"/>
</dbReference>
<dbReference type="Proteomes" id="UP000364988">
    <property type="component" value="Unassembled WGS sequence"/>
</dbReference>
<proteinExistence type="predicted"/>
<evidence type="ECO:0000313" key="6">
    <source>
        <dbReference type="Proteomes" id="UP000467347"/>
    </source>
</evidence>
<dbReference type="EMBL" id="AANDSR010000007">
    <property type="protein sequence ID" value="EDN9837123.1"/>
    <property type="molecule type" value="Genomic_DNA"/>
</dbReference>
<evidence type="ECO:0000313" key="2">
    <source>
        <dbReference type="EMBL" id="ECY6544810.1"/>
    </source>
</evidence>
<evidence type="ECO:0000313" key="1">
    <source>
        <dbReference type="EMBL" id="EAD5773445.1"/>
    </source>
</evidence>
<dbReference type="EMBL" id="AAANYN010000004">
    <property type="protein sequence ID" value="EAD5773445.1"/>
    <property type="molecule type" value="Genomic_DNA"/>
</dbReference>
<evidence type="ECO:0000313" key="4">
    <source>
        <dbReference type="Proteomes" id="UP000364988"/>
    </source>
</evidence>
<dbReference type="AlphaFoldDB" id="A0A464UIE9"/>
<reference evidence="2 4" key="2">
    <citation type="submission" date="2019-09" db="EMBL/GenBank/DDBJ databases">
        <authorList>
            <consortium name="GenomeTrakr network: Whole genome sequencing for foodborne pathogen traceback"/>
        </authorList>
    </citation>
    <scope>NUCLEOTIDE SEQUENCE [LARGE SCALE GENOMIC DNA]</scope>
    <source>
        <strain evidence="2 4">FLAG-55987</strain>
    </source>
</reference>